<keyword evidence="2" id="KW-1185">Reference proteome</keyword>
<evidence type="ECO:0000313" key="1">
    <source>
        <dbReference type="EMBL" id="GII40924.1"/>
    </source>
</evidence>
<dbReference type="EMBL" id="BOOP01000029">
    <property type="protein sequence ID" value="GII40924.1"/>
    <property type="molecule type" value="Genomic_DNA"/>
</dbReference>
<comment type="caution">
    <text evidence="1">The sequence shown here is derived from an EMBL/GenBank/DDBJ whole genome shotgun (WGS) entry which is preliminary data.</text>
</comment>
<protein>
    <submittedName>
        <fullName evidence="1">Uncharacterized protein</fullName>
    </submittedName>
</protein>
<name>A0A8J3XH72_9ACTN</name>
<proteinExistence type="predicted"/>
<sequence length="52" mass="5852">MFLRKLFARALLIFAVFYLFTRPVSAADLVNRSVIVLHIAADNVAGFISRLN</sequence>
<dbReference type="AlphaFoldDB" id="A0A8J3XH72"/>
<accession>A0A8J3XH72</accession>
<reference evidence="1 2" key="1">
    <citation type="submission" date="2021-01" db="EMBL/GenBank/DDBJ databases">
        <title>Whole genome shotgun sequence of Planotetraspora phitsanulokensis NBRC 104273.</title>
        <authorList>
            <person name="Komaki H."/>
            <person name="Tamura T."/>
        </authorList>
    </citation>
    <scope>NUCLEOTIDE SEQUENCE [LARGE SCALE GENOMIC DNA]</scope>
    <source>
        <strain evidence="1 2">NBRC 104273</strain>
    </source>
</reference>
<evidence type="ECO:0000313" key="2">
    <source>
        <dbReference type="Proteomes" id="UP000622547"/>
    </source>
</evidence>
<gene>
    <name evidence="1" type="ORF">Pph01_59270</name>
</gene>
<organism evidence="1 2">
    <name type="scientific">Planotetraspora phitsanulokensis</name>
    <dbReference type="NCBI Taxonomy" id="575192"/>
    <lineage>
        <taxon>Bacteria</taxon>
        <taxon>Bacillati</taxon>
        <taxon>Actinomycetota</taxon>
        <taxon>Actinomycetes</taxon>
        <taxon>Streptosporangiales</taxon>
        <taxon>Streptosporangiaceae</taxon>
        <taxon>Planotetraspora</taxon>
    </lineage>
</organism>
<dbReference type="Proteomes" id="UP000622547">
    <property type="component" value="Unassembled WGS sequence"/>
</dbReference>
<dbReference type="RefSeq" id="WP_204076410.1">
    <property type="nucleotide sequence ID" value="NZ_BAABHI010000012.1"/>
</dbReference>